<proteinExistence type="predicted"/>
<evidence type="ECO:0000256" key="1">
    <source>
        <dbReference type="SAM" id="SignalP"/>
    </source>
</evidence>
<gene>
    <name evidence="2" type="ORF">H8744_02525</name>
</gene>
<keyword evidence="1" id="KW-0732">Signal</keyword>
<feature type="chain" id="PRO_5037297348" evidence="1">
    <location>
        <begin position="22"/>
        <end position="626"/>
    </location>
</feature>
<accession>A0A926F002</accession>
<dbReference type="Proteomes" id="UP000651085">
    <property type="component" value="Unassembled WGS sequence"/>
</dbReference>
<dbReference type="RefSeq" id="WP_262433350.1">
    <property type="nucleotide sequence ID" value="NZ_JACRTF010000001.1"/>
</dbReference>
<dbReference type="PROSITE" id="PS51257">
    <property type="entry name" value="PROKAR_LIPOPROTEIN"/>
    <property type="match status" value="1"/>
</dbReference>
<name>A0A926F002_9BACT</name>
<keyword evidence="3" id="KW-1185">Reference proteome</keyword>
<feature type="signal peptide" evidence="1">
    <location>
        <begin position="1"/>
        <end position="21"/>
    </location>
</feature>
<organism evidence="2 3">
    <name type="scientific">Jilunia laotingensis</name>
    <dbReference type="NCBI Taxonomy" id="2763675"/>
    <lineage>
        <taxon>Bacteria</taxon>
        <taxon>Pseudomonadati</taxon>
        <taxon>Bacteroidota</taxon>
        <taxon>Bacteroidia</taxon>
        <taxon>Bacteroidales</taxon>
        <taxon>Bacteroidaceae</taxon>
        <taxon>Jilunia</taxon>
    </lineage>
</organism>
<evidence type="ECO:0000313" key="3">
    <source>
        <dbReference type="Proteomes" id="UP000651085"/>
    </source>
</evidence>
<protein>
    <submittedName>
        <fullName evidence="2">Uncharacterized protein</fullName>
    </submittedName>
</protein>
<dbReference type="AlphaFoldDB" id="A0A926F002"/>
<comment type="caution">
    <text evidence="2">The sequence shown here is derived from an EMBL/GenBank/DDBJ whole genome shotgun (WGS) entry which is preliminary data.</text>
</comment>
<evidence type="ECO:0000313" key="2">
    <source>
        <dbReference type="EMBL" id="MBC8592136.1"/>
    </source>
</evidence>
<dbReference type="EMBL" id="JACRTF010000001">
    <property type="protein sequence ID" value="MBC8592136.1"/>
    <property type="molecule type" value="Genomic_DNA"/>
</dbReference>
<sequence>MKKINVYIFALISVIALMVTACTEEVEYKAAGKPDNAQIYFSNTLKSNVELSKDATSFTVELRRIDTKEAVKVNLKSTDESGLFTIPTSVDFEAGSEIGKINIGYDPETLEYDDFKVIALSIDDQTTPYGTAKYEFKAGIPAPWTSLGMATFRDEFWFSDDYQVELQQHMLEPNRYRLVDPYSQGIENEGFAENGEATGNQAPFVEFVILPAGSAVNGVQTTIDGLVFYDGFSTGIKHPKYGVEVEVMHPFNFQGFETEDTWVHNIVTQYTEAGKPGVVQFAPMLYMDGLGGLDYTQEDGVITIVFPGFVMADYTTEIEYGGRFIDAKENAFAIVKVTLGEDIESAKVALVPGEDLEAAVEGIIDGSMESVEISASGNVNLPCNENGTYSAVVVSYAGDKVQKNAAVTFDFYMAGGPYDQLLKGIQIDHYVGEWLVPAEDSKQSGELLAVVTKADDETLLVNGLSGQEEYDDTMVLNYDKETGWLTLVPQQVESYQGFETKVVPVNIEEGYFDEQESFVGGLTEEGTLLFLNSKENTEKWNAIAYICEMKEGPAVLSPFSHLTWTPYSESSPAKRIGGLKKLMPMKKNFTSRLNNGTLKKGSTSQAAQKITKNFRKPATLISYTLR</sequence>
<reference evidence="2" key="1">
    <citation type="submission" date="2020-08" db="EMBL/GenBank/DDBJ databases">
        <title>Genome public.</title>
        <authorList>
            <person name="Liu C."/>
            <person name="Sun Q."/>
        </authorList>
    </citation>
    <scope>NUCLEOTIDE SEQUENCE</scope>
    <source>
        <strain evidence="2">N12</strain>
    </source>
</reference>